<evidence type="ECO:0000313" key="3">
    <source>
        <dbReference type="EMBL" id="CAA9325123.1"/>
    </source>
</evidence>
<dbReference type="CDD" id="cd04182">
    <property type="entry name" value="GT_2_like_f"/>
    <property type="match status" value="1"/>
</dbReference>
<dbReference type="InterPro" id="IPR029044">
    <property type="entry name" value="Nucleotide-diphossugar_trans"/>
</dbReference>
<reference evidence="3" key="1">
    <citation type="submission" date="2020-02" db="EMBL/GenBank/DDBJ databases">
        <authorList>
            <person name="Meier V. D."/>
        </authorList>
    </citation>
    <scope>NUCLEOTIDE SEQUENCE</scope>
    <source>
        <strain evidence="3">AVDCRST_MAG46</strain>
    </source>
</reference>
<feature type="region of interest" description="Disordered" evidence="1">
    <location>
        <begin position="183"/>
        <end position="202"/>
    </location>
</feature>
<feature type="domain" description="MobA-like NTP transferase" evidence="2">
    <location>
        <begin position="6"/>
        <end position="167"/>
    </location>
</feature>
<dbReference type="AlphaFoldDB" id="A0A6J4L6E1"/>
<dbReference type="SUPFAM" id="SSF53448">
    <property type="entry name" value="Nucleotide-diphospho-sugar transferases"/>
    <property type="match status" value="1"/>
</dbReference>
<evidence type="ECO:0000256" key="1">
    <source>
        <dbReference type="SAM" id="MobiDB-lite"/>
    </source>
</evidence>
<keyword evidence="3" id="KW-0548">Nucleotidyltransferase</keyword>
<organism evidence="3">
    <name type="scientific">uncultured Nocardioidaceae bacterium</name>
    <dbReference type="NCBI Taxonomy" id="253824"/>
    <lineage>
        <taxon>Bacteria</taxon>
        <taxon>Bacillati</taxon>
        <taxon>Actinomycetota</taxon>
        <taxon>Actinomycetes</taxon>
        <taxon>Propionibacteriales</taxon>
        <taxon>Nocardioidaceae</taxon>
        <taxon>environmental samples</taxon>
    </lineage>
</organism>
<dbReference type="PANTHER" id="PTHR43777:SF1">
    <property type="entry name" value="MOLYBDENUM COFACTOR CYTIDYLYLTRANSFERASE"/>
    <property type="match status" value="1"/>
</dbReference>
<dbReference type="EMBL" id="CADCUD010000073">
    <property type="protein sequence ID" value="CAA9325123.1"/>
    <property type="molecule type" value="Genomic_DNA"/>
</dbReference>
<dbReference type="Gene3D" id="3.90.550.10">
    <property type="entry name" value="Spore Coat Polysaccharide Biosynthesis Protein SpsA, Chain A"/>
    <property type="match status" value="1"/>
</dbReference>
<evidence type="ECO:0000259" key="2">
    <source>
        <dbReference type="Pfam" id="PF12804"/>
    </source>
</evidence>
<proteinExistence type="predicted"/>
<dbReference type="GO" id="GO:0061602">
    <property type="term" value="F:molybdenum cofactor cytidylyltransferase activity"/>
    <property type="evidence" value="ECO:0007669"/>
    <property type="project" value="UniProtKB-EC"/>
</dbReference>
<keyword evidence="3" id="KW-0808">Transferase</keyword>
<sequence>MSRTAGLLLAAGQGRRAGGPKALRADADGTSWAVRAVRALREGGCTDVHVVVGAAGQDVREALADENVRVVEATDWARGMGASLNAGLAALADRPVDVACVHLVDLPDVGADVVRRLLDSDGGADTLVRAAYGHRPGHPVLIGRAHWPAVAATAHDDTGARDYLAQRAVRFVDCSDLAGGADVDGPAGLPSASPATTEVPGA</sequence>
<dbReference type="EC" id="2.7.7.76" evidence="3"/>
<name>A0A6J4L6E1_9ACTN</name>
<dbReference type="PANTHER" id="PTHR43777">
    <property type="entry name" value="MOLYBDENUM COFACTOR CYTIDYLYLTRANSFERASE"/>
    <property type="match status" value="1"/>
</dbReference>
<accession>A0A6J4L6E1</accession>
<protein>
    <submittedName>
        <fullName evidence="3">Molybdenum cofactor cytidylyltransferase</fullName>
        <ecNumber evidence="3">2.7.7.76</ecNumber>
    </submittedName>
</protein>
<dbReference type="Pfam" id="PF12804">
    <property type="entry name" value="NTP_transf_3"/>
    <property type="match status" value="1"/>
</dbReference>
<gene>
    <name evidence="3" type="ORF">AVDCRST_MAG46-1080</name>
</gene>
<dbReference type="InterPro" id="IPR025877">
    <property type="entry name" value="MobA-like_NTP_Trfase"/>
</dbReference>